<protein>
    <submittedName>
        <fullName evidence="1">Uncharacterized protein</fullName>
    </submittedName>
</protein>
<reference evidence="2" key="1">
    <citation type="journal article" date="2024" name="Front. Bioeng. Biotechnol.">
        <title>Genome-scale model development and genomic sequencing of the oleaginous clade Lipomyces.</title>
        <authorList>
            <person name="Czajka J.J."/>
            <person name="Han Y."/>
            <person name="Kim J."/>
            <person name="Mondo S.J."/>
            <person name="Hofstad B.A."/>
            <person name="Robles A."/>
            <person name="Haridas S."/>
            <person name="Riley R."/>
            <person name="LaButti K."/>
            <person name="Pangilinan J."/>
            <person name="Andreopoulos W."/>
            <person name="Lipzen A."/>
            <person name="Yan J."/>
            <person name="Wang M."/>
            <person name="Ng V."/>
            <person name="Grigoriev I.V."/>
            <person name="Spatafora J.W."/>
            <person name="Magnuson J.K."/>
            <person name="Baker S.E."/>
            <person name="Pomraning K.R."/>
        </authorList>
    </citation>
    <scope>NUCLEOTIDE SEQUENCE [LARGE SCALE GENOMIC DNA]</scope>
    <source>
        <strain evidence="2">CBS 10300</strain>
    </source>
</reference>
<keyword evidence="2" id="KW-1185">Reference proteome</keyword>
<dbReference type="EMBL" id="MU970049">
    <property type="protein sequence ID" value="KAK9324507.1"/>
    <property type="molecule type" value="Genomic_DNA"/>
</dbReference>
<sequence length="935" mass="104105">MSALENMFDSDPEDDGVRHDEEEQELPRRQEEPREIDRYDEGDSGKYPGDSGVRGAERPRSGGQELDGGDEADEDDEDDEDEDDEEDEEDEESEVEEDGTRRRKRPRRERRNQFLDVEAEVDEDEEELEEDEDELGREDGFIQDEGQEADFGRVDDRLHREVDRQRAAIAEADAERLASEYREKYGRSAASKYRGEMSVVPQRLLVPSVKDPNIWGIRCKPGKEKAIVRTIWRKKASLQYSNHPLEILSAFQRDNFSGYVYVEARKMTDVEYALKGIVNVYARQMILVPIPEYTDLLRVNKGSDVELVPGSYVRIKRGKYQGDLAVVEDLSENGLEAQLKLVPRLDYGRTQEILGQAGIDSKRKRSAKVSSRPAARLFSPMEARMSDPKNWQQRQAKDNHYIFQGEEYINGYLIKDFRIAHLITENVEPTLEEVTKFSSTADDEGIDLQSLALSLKQASSNATFQPGDHVEVHEGEQTGVYGRVVSIDRDIVSLRAETEGLKGQLVEIPSKSLRKKFNQGDHVRVIGGKYKDETGMVVRIKDDVVTIIGDLSMAEITVFSKDLKEASDIGGRNSLGKYQIHDLVQLSANNVACIIKVERDAFRVLDINGAAQTILPSAITMKVDNKFSFATDRNGSEIRVGDTVKETDGEGRQGVILHIYRTYAFLHDRSQNENAGVSLVRTRNVTAIAAKGGRITGNSNGPDLTKMNPRMQIGGDQQGMLPPTIPRQGGRDRTIGQTVKVRQGPYKGLLGIVKDATDAVARIELHSKSKIISIEKTKLGFVDSRGNKTLSYEEFVTPKKFLNGNVSPMPQYQGGTTPSWLGGQTPARTPAWATSGDSHGGRTPAWAAQDGGRTPAWSASSSRTPAWNAGGKTPAYGSSGNRTPAWNPGARTPGRSAWDTGSRTPRAQEPVWNDEPTARTPWEDPTYGRTPGVST</sequence>
<evidence type="ECO:0000313" key="2">
    <source>
        <dbReference type="Proteomes" id="UP001489719"/>
    </source>
</evidence>
<proteinExistence type="predicted"/>
<comment type="caution">
    <text evidence="1">The sequence shown here is derived from an EMBL/GenBank/DDBJ whole genome shotgun (WGS) entry which is preliminary data.</text>
</comment>
<organism evidence="1 2">
    <name type="scientific">Lipomyces orientalis</name>
    <dbReference type="NCBI Taxonomy" id="1233043"/>
    <lineage>
        <taxon>Eukaryota</taxon>
        <taxon>Fungi</taxon>
        <taxon>Dikarya</taxon>
        <taxon>Ascomycota</taxon>
        <taxon>Saccharomycotina</taxon>
        <taxon>Lipomycetes</taxon>
        <taxon>Lipomycetales</taxon>
        <taxon>Lipomycetaceae</taxon>
        <taxon>Lipomyces</taxon>
    </lineage>
</organism>
<evidence type="ECO:0000313" key="1">
    <source>
        <dbReference type="EMBL" id="KAK9324507.1"/>
    </source>
</evidence>
<gene>
    <name evidence="1" type="ORF">V1517DRAFT_317203</name>
</gene>
<accession>A0ACC3TUD7</accession>
<name>A0ACC3TUD7_9ASCO</name>
<dbReference type="Proteomes" id="UP001489719">
    <property type="component" value="Unassembled WGS sequence"/>
</dbReference>